<reference evidence="1" key="1">
    <citation type="submission" date="2021-01" db="EMBL/GenBank/DDBJ databases">
        <title>Genomic Encyclopedia of Type Strains, Phase IV (KMG-IV): sequencing the most valuable type-strain genomes for metagenomic binning, comparative biology and taxonomic classification.</title>
        <authorList>
            <person name="Goeker M."/>
        </authorList>
    </citation>
    <scope>NUCLEOTIDE SEQUENCE</scope>
    <source>
        <strain evidence="1">DSM 23230</strain>
    </source>
</reference>
<organism evidence="1 2">
    <name type="scientific">Halanaerobacter jeridensis</name>
    <dbReference type="NCBI Taxonomy" id="706427"/>
    <lineage>
        <taxon>Bacteria</taxon>
        <taxon>Bacillati</taxon>
        <taxon>Bacillota</taxon>
        <taxon>Clostridia</taxon>
        <taxon>Halanaerobiales</taxon>
        <taxon>Halobacteroidaceae</taxon>
        <taxon>Halanaerobacter</taxon>
    </lineage>
</organism>
<gene>
    <name evidence="1" type="ORF">JOC47_002645</name>
</gene>
<evidence type="ECO:0000313" key="2">
    <source>
        <dbReference type="Proteomes" id="UP000774000"/>
    </source>
</evidence>
<accession>A0A938XVV2</accession>
<name>A0A938XVV2_9FIRM</name>
<sequence length="175" mass="20428">MSFDEQTISDEDLPEIPDDMIKNLREEQEKLLADIKLLDSAQIKLKEKSDHATKTSVFKGHQPIIQQLKKISEMIEDMILKLDEQGKDGTDTAEVLRVVIILDNTDKLFRPIAKLRDKLNLHTLNQKVVVNKDSFGSLLNNRCQKELDYIQDRLEKALKEYSYFKYSTFEEKIKE</sequence>
<proteinExistence type="predicted"/>
<evidence type="ECO:0000313" key="1">
    <source>
        <dbReference type="EMBL" id="MBM7557779.1"/>
    </source>
</evidence>
<comment type="caution">
    <text evidence="1">The sequence shown here is derived from an EMBL/GenBank/DDBJ whole genome shotgun (WGS) entry which is preliminary data.</text>
</comment>
<protein>
    <submittedName>
        <fullName evidence="1">Uncharacterized protein</fullName>
    </submittedName>
</protein>
<keyword evidence="2" id="KW-1185">Reference proteome</keyword>
<dbReference type="Proteomes" id="UP000774000">
    <property type="component" value="Unassembled WGS sequence"/>
</dbReference>
<dbReference type="RefSeq" id="WP_204702524.1">
    <property type="nucleotide sequence ID" value="NZ_JAFBDQ010000017.1"/>
</dbReference>
<dbReference type="AlphaFoldDB" id="A0A938XVV2"/>
<dbReference type="EMBL" id="JAFBDQ010000017">
    <property type="protein sequence ID" value="MBM7557779.1"/>
    <property type="molecule type" value="Genomic_DNA"/>
</dbReference>